<organism evidence="1 2">
    <name type="scientific">Leeuwenhoekiella blandensis (strain CECT 7118 / CCUG 51940 / KCTC 22103 / MED217)</name>
    <name type="common">Flavobacterium sp. (strain MED217)</name>
    <dbReference type="NCBI Taxonomy" id="398720"/>
    <lineage>
        <taxon>Bacteria</taxon>
        <taxon>Pseudomonadati</taxon>
        <taxon>Bacteroidota</taxon>
        <taxon>Flavobacteriia</taxon>
        <taxon>Flavobacteriales</taxon>
        <taxon>Flavobacteriaceae</taxon>
        <taxon>Leeuwenhoekiella</taxon>
    </lineage>
</organism>
<dbReference type="PANTHER" id="PTHR18964:SF146">
    <property type="entry name" value="POLYPHOSPHATE GLUCOKINASE"/>
    <property type="match status" value="1"/>
</dbReference>
<comment type="caution">
    <text evidence="1">The sequence shown here is derived from an EMBL/GenBank/DDBJ whole genome shotgun (WGS) entry which is preliminary data.</text>
</comment>
<sequence length="260" mass="28828">MNFEYFLFETKKLFMQILGVDVGGSGIKGVPVNLEKEEYLGERFRLDTPVPREPKAMVKTIAEVVKHWDWKGPVGVGFPTVIHKGKAIEHGNLDKSWVGIQVDDMISQKIGLPVNVMNDADAAGLAEMEFGVGKGVEGLVIVVTVGTGIGSGVFYNGELIPNFELGQMRYKKKKIIEKYASRRVRLDNKMSFKKWGKRFNKFIQLTTQISQPEMIIIGGGASKNLDEYIKYLKTDIPIVAAHTRNHAGIIGAALGARHLL</sequence>
<reference evidence="1 2" key="1">
    <citation type="journal article" date="2007" name="Nature">
        <title>Light stimulates growth of proteorhodopsin-containing marine Flavobacteria.</title>
        <authorList>
            <person name="Gomez-Consarnau L."/>
            <person name="Gonzalez J.M."/>
            <person name="Coll-Llado M."/>
            <person name="Gourdon P."/>
            <person name="Pascher T."/>
            <person name="Neutze R."/>
            <person name="Pedros-Alio C."/>
            <person name="Pinhassi J."/>
        </authorList>
    </citation>
    <scope>NUCLEOTIDE SEQUENCE [LARGE SCALE GENOMIC DNA]</scope>
    <source>
        <strain evidence="1 2">MED217</strain>
    </source>
</reference>
<dbReference type="Gene3D" id="3.30.420.40">
    <property type="match status" value="2"/>
</dbReference>
<dbReference type="PANTHER" id="PTHR18964">
    <property type="entry name" value="ROK (REPRESSOR, ORF, KINASE) FAMILY"/>
    <property type="match status" value="1"/>
</dbReference>
<evidence type="ECO:0000313" key="2">
    <source>
        <dbReference type="Proteomes" id="UP000001601"/>
    </source>
</evidence>
<dbReference type="EMBL" id="AANC01000002">
    <property type="protein sequence ID" value="EAQ50195.1"/>
    <property type="molecule type" value="Genomic_DNA"/>
</dbReference>
<dbReference type="eggNOG" id="COG1940">
    <property type="taxonomic scope" value="Bacteria"/>
</dbReference>
<dbReference type="CDD" id="cd24058">
    <property type="entry name" value="ASKHA_NBD_ROK_PPGK"/>
    <property type="match status" value="1"/>
</dbReference>
<protein>
    <submittedName>
        <fullName evidence="1">ROK family protein</fullName>
    </submittedName>
</protein>
<dbReference type="Proteomes" id="UP000001601">
    <property type="component" value="Unassembled WGS sequence"/>
</dbReference>
<gene>
    <name evidence="1" type="ORF">MED217_04167</name>
</gene>
<dbReference type="NCBIfam" id="NF045942">
    <property type="entry name" value="PolPhglucPhase"/>
    <property type="match status" value="1"/>
</dbReference>
<evidence type="ECO:0000313" key="1">
    <source>
        <dbReference type="EMBL" id="EAQ50195.1"/>
    </source>
</evidence>
<proteinExistence type="predicted"/>
<name>A3XJT0_LEEBM</name>
<dbReference type="HOGENOM" id="CLU_065796_0_0_10"/>
<dbReference type="InterPro" id="IPR043129">
    <property type="entry name" value="ATPase_NBD"/>
</dbReference>
<dbReference type="STRING" id="398720.MED217_04167"/>
<dbReference type="AlphaFoldDB" id="A3XJT0"/>
<accession>A3XJT0</accession>
<dbReference type="InterPro" id="IPR000600">
    <property type="entry name" value="ROK"/>
</dbReference>
<dbReference type="SUPFAM" id="SSF53067">
    <property type="entry name" value="Actin-like ATPase domain"/>
    <property type="match status" value="1"/>
</dbReference>
<keyword evidence="2" id="KW-1185">Reference proteome</keyword>
<dbReference type="Pfam" id="PF00480">
    <property type="entry name" value="ROK"/>
    <property type="match status" value="1"/>
</dbReference>